<evidence type="ECO:0000313" key="19">
    <source>
        <dbReference type="Proteomes" id="UP000243688"/>
    </source>
</evidence>
<feature type="domain" description="Histidine kinase" evidence="15">
    <location>
        <begin position="386"/>
        <end position="615"/>
    </location>
</feature>
<evidence type="ECO:0000256" key="4">
    <source>
        <dbReference type="ARBA" id="ARBA00022475"/>
    </source>
</evidence>
<dbReference type="Pfam" id="PF08448">
    <property type="entry name" value="PAS_4"/>
    <property type="match status" value="1"/>
</dbReference>
<evidence type="ECO:0000259" key="15">
    <source>
        <dbReference type="PROSITE" id="PS50109"/>
    </source>
</evidence>
<dbReference type="Pfam" id="PF00512">
    <property type="entry name" value="HisKA"/>
    <property type="match status" value="1"/>
</dbReference>
<proteinExistence type="predicted"/>
<dbReference type="NCBIfam" id="TIGR00229">
    <property type="entry name" value="sensory_box"/>
    <property type="match status" value="1"/>
</dbReference>
<keyword evidence="11" id="KW-1133">Transmembrane helix</keyword>
<dbReference type="InterPro" id="IPR013656">
    <property type="entry name" value="PAS_4"/>
</dbReference>
<dbReference type="Gene3D" id="3.30.450.20">
    <property type="entry name" value="PAS domain"/>
    <property type="match status" value="1"/>
</dbReference>
<protein>
    <recommendedName>
        <fullName evidence="3">histidine kinase</fullName>
        <ecNumber evidence="3">2.7.13.3</ecNumber>
    </recommendedName>
</protein>
<dbReference type="SMART" id="SM00304">
    <property type="entry name" value="HAMP"/>
    <property type="match status" value="1"/>
</dbReference>
<dbReference type="GO" id="GO:0005886">
    <property type="term" value="C:plasma membrane"/>
    <property type="evidence" value="ECO:0007669"/>
    <property type="project" value="UniProtKB-SubCell"/>
</dbReference>
<evidence type="ECO:0000256" key="6">
    <source>
        <dbReference type="ARBA" id="ARBA00022679"/>
    </source>
</evidence>
<keyword evidence="13" id="KW-0472">Membrane</keyword>
<keyword evidence="6" id="KW-0808">Transferase</keyword>
<dbReference type="GO" id="GO:0000156">
    <property type="term" value="F:phosphorelay response regulator activity"/>
    <property type="evidence" value="ECO:0007669"/>
    <property type="project" value="TreeGrafter"/>
</dbReference>
<dbReference type="PROSITE" id="PS50112">
    <property type="entry name" value="PAS"/>
    <property type="match status" value="1"/>
</dbReference>
<dbReference type="PANTHER" id="PTHR42878">
    <property type="entry name" value="TWO-COMPONENT HISTIDINE KINASE"/>
    <property type="match status" value="1"/>
</dbReference>
<dbReference type="AlphaFoldDB" id="A0A2A6E2T1"/>
<dbReference type="SMART" id="SM00091">
    <property type="entry name" value="PAS"/>
    <property type="match status" value="1"/>
</dbReference>
<reference evidence="18 19" key="1">
    <citation type="submission" date="2016-12" db="EMBL/GenBank/DDBJ databases">
        <title>Candidatus Reconcilibacillus cellulovorans genome.</title>
        <authorList>
            <person name="Kolinko S."/>
            <person name="Wu Y.-W."/>
            <person name="Tachea F."/>
            <person name="Denzel E."/>
            <person name="Hiras J."/>
            <person name="Baecker N."/>
            <person name="Chan L.J."/>
            <person name="Eichorst S.A."/>
            <person name="Frey D."/>
            <person name="Adams P.D."/>
            <person name="Pray T."/>
            <person name="Tanjore D."/>
            <person name="Petzold C.J."/>
            <person name="Gladden J.M."/>
            <person name="Simmons B.A."/>
            <person name="Singer S.W."/>
        </authorList>
    </citation>
    <scope>NUCLEOTIDE SEQUENCE [LARGE SCALE GENOMIC DNA]</scope>
    <source>
        <strain evidence="18">JTherm</strain>
    </source>
</reference>
<sequence>MRFRHRLTAVSVALLALATVASGLYAARLLERAHIAELRDALAREGKLIMTADGLGVNWTDFPTAEPSDRFGRLAAELKQVTGARITLIRSDGVVLGDSDADARSMDNHADRPEVVAARREGIGYAIRHSDTVDADMLYVAVAVPAGDTWNAAIRGDTTAVAAPVGFVRLSLPLGSVAESVRALWFGLAAGFAVSFLVAAFVMWRVAGGLTRPLERIARAAERMAAMDFSGRLRFRRDDEIGKVARTLDAMADRLERQIGLAREEQARLNSVLSAMAGGVALVGPDGRLSLVNPSAERMLGLSPREWEGRSFEELRRASTELVRLVRTCLERREPIREEIRLFVQQERIVEVQLVPLEGAGDVLLFLYDMTAVRRLEQIRSEFVANVSHELKTPIAAVKGFAETLLSGAIDDREAVRAFLKIIFDESDRLNRLIGDLLELSKIESRQIELRFSPVHLAPFVRETVDLMRAAAEAKRIELEVDIPEDIYLEADEDRLRQILLNLLSNGIQYTPEGGKVSVRAEWAESREGGGENGEEPSRVRIAVEDTGIGIPKQDLPRIFERFYRVDKARSRASGGTGLGLSIVRHLVEAHGGTISVESELGVGSTFTLELPVLQ</sequence>
<dbReference type="InterPro" id="IPR004358">
    <property type="entry name" value="Sig_transdc_His_kin-like_C"/>
</dbReference>
<keyword evidence="14" id="KW-0175">Coiled coil</keyword>
<dbReference type="PRINTS" id="PR00344">
    <property type="entry name" value="BCTRLSENSOR"/>
</dbReference>
<evidence type="ECO:0000256" key="12">
    <source>
        <dbReference type="ARBA" id="ARBA00023012"/>
    </source>
</evidence>
<evidence type="ECO:0000256" key="5">
    <source>
        <dbReference type="ARBA" id="ARBA00022553"/>
    </source>
</evidence>
<dbReference type="CDD" id="cd06225">
    <property type="entry name" value="HAMP"/>
    <property type="match status" value="1"/>
</dbReference>
<dbReference type="EMBL" id="MOXJ01000002">
    <property type="protein sequence ID" value="PDO11440.1"/>
    <property type="molecule type" value="Genomic_DNA"/>
</dbReference>
<dbReference type="GO" id="GO:0005524">
    <property type="term" value="F:ATP binding"/>
    <property type="evidence" value="ECO:0007669"/>
    <property type="project" value="UniProtKB-KW"/>
</dbReference>
<comment type="catalytic activity">
    <reaction evidence="1">
        <text>ATP + protein L-histidine = ADP + protein N-phospho-L-histidine.</text>
        <dbReference type="EC" id="2.7.13.3"/>
    </reaction>
</comment>
<dbReference type="GO" id="GO:0000155">
    <property type="term" value="F:phosphorelay sensor kinase activity"/>
    <property type="evidence" value="ECO:0007669"/>
    <property type="project" value="InterPro"/>
</dbReference>
<dbReference type="InterPro" id="IPR003660">
    <property type="entry name" value="HAMP_dom"/>
</dbReference>
<dbReference type="SUPFAM" id="SSF55785">
    <property type="entry name" value="PYP-like sensor domain (PAS domain)"/>
    <property type="match status" value="1"/>
</dbReference>
<keyword evidence="12" id="KW-0902">Two-component regulatory system</keyword>
<dbReference type="FunFam" id="1.10.287.130:FF:000008">
    <property type="entry name" value="Two-component sensor histidine kinase"/>
    <property type="match status" value="1"/>
</dbReference>
<dbReference type="Gene3D" id="3.30.565.10">
    <property type="entry name" value="Histidine kinase-like ATPase, C-terminal domain"/>
    <property type="match status" value="1"/>
</dbReference>
<evidence type="ECO:0000256" key="3">
    <source>
        <dbReference type="ARBA" id="ARBA00012438"/>
    </source>
</evidence>
<keyword evidence="4" id="KW-1003">Cell membrane</keyword>
<gene>
    <name evidence="18" type="ORF">BLM47_01430</name>
</gene>
<dbReference type="NCBIfam" id="NF046044">
    <property type="entry name" value="PnpS"/>
    <property type="match status" value="1"/>
</dbReference>
<dbReference type="InterPro" id="IPR035965">
    <property type="entry name" value="PAS-like_dom_sf"/>
</dbReference>
<feature type="domain" description="PAS" evidence="16">
    <location>
        <begin position="265"/>
        <end position="311"/>
    </location>
</feature>
<keyword evidence="9" id="KW-0418">Kinase</keyword>
<evidence type="ECO:0000256" key="14">
    <source>
        <dbReference type="SAM" id="Coils"/>
    </source>
</evidence>
<dbReference type="PROSITE" id="PS50109">
    <property type="entry name" value="HIS_KIN"/>
    <property type="match status" value="1"/>
</dbReference>
<dbReference type="CDD" id="cd00082">
    <property type="entry name" value="HisKA"/>
    <property type="match status" value="1"/>
</dbReference>
<evidence type="ECO:0000256" key="1">
    <source>
        <dbReference type="ARBA" id="ARBA00000085"/>
    </source>
</evidence>
<dbReference type="InterPro" id="IPR000014">
    <property type="entry name" value="PAS"/>
</dbReference>
<comment type="subcellular location">
    <subcellularLocation>
        <location evidence="2">Cell membrane</location>
        <topology evidence="2">Multi-pass membrane protein</topology>
    </subcellularLocation>
</comment>
<keyword evidence="7" id="KW-0812">Transmembrane</keyword>
<dbReference type="PROSITE" id="PS50885">
    <property type="entry name" value="HAMP"/>
    <property type="match status" value="1"/>
</dbReference>
<dbReference type="CDD" id="cd00130">
    <property type="entry name" value="PAS"/>
    <property type="match status" value="1"/>
</dbReference>
<dbReference type="Gene3D" id="6.10.340.10">
    <property type="match status" value="1"/>
</dbReference>
<evidence type="ECO:0000256" key="11">
    <source>
        <dbReference type="ARBA" id="ARBA00022989"/>
    </source>
</evidence>
<evidence type="ECO:0000259" key="16">
    <source>
        <dbReference type="PROSITE" id="PS50112"/>
    </source>
</evidence>
<dbReference type="PANTHER" id="PTHR42878:SF7">
    <property type="entry name" value="SENSOR HISTIDINE KINASE GLRK"/>
    <property type="match status" value="1"/>
</dbReference>
<dbReference type="InterPro" id="IPR050351">
    <property type="entry name" value="BphY/WalK/GraS-like"/>
</dbReference>
<keyword evidence="8" id="KW-0547">Nucleotide-binding</keyword>
<evidence type="ECO:0000256" key="10">
    <source>
        <dbReference type="ARBA" id="ARBA00022840"/>
    </source>
</evidence>
<dbReference type="CDD" id="cd16922">
    <property type="entry name" value="HATPase_EvgS-ArcB-TorS-like"/>
    <property type="match status" value="1"/>
</dbReference>
<dbReference type="Pfam" id="PF00672">
    <property type="entry name" value="HAMP"/>
    <property type="match status" value="1"/>
</dbReference>
<dbReference type="GO" id="GO:0030295">
    <property type="term" value="F:protein kinase activator activity"/>
    <property type="evidence" value="ECO:0007669"/>
    <property type="project" value="TreeGrafter"/>
</dbReference>
<dbReference type="FunFam" id="3.30.565.10:FF:000006">
    <property type="entry name" value="Sensor histidine kinase WalK"/>
    <property type="match status" value="1"/>
</dbReference>
<evidence type="ECO:0000256" key="9">
    <source>
        <dbReference type="ARBA" id="ARBA00022777"/>
    </source>
</evidence>
<dbReference type="Proteomes" id="UP000243688">
    <property type="component" value="Unassembled WGS sequence"/>
</dbReference>
<dbReference type="EC" id="2.7.13.3" evidence="3"/>
<dbReference type="SUPFAM" id="SSF158472">
    <property type="entry name" value="HAMP domain-like"/>
    <property type="match status" value="1"/>
</dbReference>
<dbReference type="Gene3D" id="1.10.287.130">
    <property type="match status" value="1"/>
</dbReference>
<evidence type="ECO:0000259" key="17">
    <source>
        <dbReference type="PROSITE" id="PS50885"/>
    </source>
</evidence>
<evidence type="ECO:0000256" key="2">
    <source>
        <dbReference type="ARBA" id="ARBA00004651"/>
    </source>
</evidence>
<dbReference type="Pfam" id="PF02518">
    <property type="entry name" value="HATPase_c"/>
    <property type="match status" value="1"/>
</dbReference>
<evidence type="ECO:0000313" key="18">
    <source>
        <dbReference type="EMBL" id="PDO11440.1"/>
    </source>
</evidence>
<dbReference type="GO" id="GO:0007234">
    <property type="term" value="P:osmosensory signaling via phosphorelay pathway"/>
    <property type="evidence" value="ECO:0007669"/>
    <property type="project" value="TreeGrafter"/>
</dbReference>
<dbReference type="SMART" id="SM00387">
    <property type="entry name" value="HATPase_c"/>
    <property type="match status" value="1"/>
</dbReference>
<evidence type="ECO:0000256" key="8">
    <source>
        <dbReference type="ARBA" id="ARBA00022741"/>
    </source>
</evidence>
<dbReference type="InterPro" id="IPR036890">
    <property type="entry name" value="HATPase_C_sf"/>
</dbReference>
<dbReference type="SMART" id="SM00388">
    <property type="entry name" value="HisKA"/>
    <property type="match status" value="1"/>
</dbReference>
<comment type="caution">
    <text evidence="18">The sequence shown here is derived from an EMBL/GenBank/DDBJ whole genome shotgun (WGS) entry which is preliminary data.</text>
</comment>
<name>A0A2A6E2T1_9BACL</name>
<keyword evidence="10" id="KW-0067">ATP-binding</keyword>
<organism evidence="18 19">
    <name type="scientific">Candidatus Reconcilbacillus cellulovorans</name>
    <dbReference type="NCBI Taxonomy" id="1906605"/>
    <lineage>
        <taxon>Bacteria</taxon>
        <taxon>Bacillati</taxon>
        <taxon>Bacillota</taxon>
        <taxon>Bacilli</taxon>
        <taxon>Bacillales</taxon>
        <taxon>Paenibacillaceae</taxon>
        <taxon>Candidatus Reconcilbacillus</taxon>
    </lineage>
</organism>
<dbReference type="InterPro" id="IPR005467">
    <property type="entry name" value="His_kinase_dom"/>
</dbReference>
<evidence type="ECO:0000256" key="13">
    <source>
        <dbReference type="ARBA" id="ARBA00023136"/>
    </source>
</evidence>
<feature type="coiled-coil region" evidence="14">
    <location>
        <begin position="245"/>
        <end position="272"/>
    </location>
</feature>
<dbReference type="SUPFAM" id="SSF47384">
    <property type="entry name" value="Homodimeric domain of signal transducing histidine kinase"/>
    <property type="match status" value="1"/>
</dbReference>
<dbReference type="InterPro" id="IPR003594">
    <property type="entry name" value="HATPase_dom"/>
</dbReference>
<dbReference type="SUPFAM" id="SSF55874">
    <property type="entry name" value="ATPase domain of HSP90 chaperone/DNA topoisomerase II/histidine kinase"/>
    <property type="match status" value="1"/>
</dbReference>
<evidence type="ECO:0000256" key="7">
    <source>
        <dbReference type="ARBA" id="ARBA00022692"/>
    </source>
</evidence>
<dbReference type="InterPro" id="IPR036097">
    <property type="entry name" value="HisK_dim/P_sf"/>
</dbReference>
<dbReference type="InterPro" id="IPR003661">
    <property type="entry name" value="HisK_dim/P_dom"/>
</dbReference>
<feature type="domain" description="HAMP" evidence="17">
    <location>
        <begin position="208"/>
        <end position="260"/>
    </location>
</feature>
<accession>A0A2A6E2T1</accession>
<keyword evidence="5" id="KW-0597">Phosphoprotein</keyword>